<evidence type="ECO:0000313" key="1">
    <source>
        <dbReference type="EMBL" id="PWE01328.1"/>
    </source>
</evidence>
<reference evidence="1 2" key="1">
    <citation type="submission" date="2018-05" db="EMBL/GenBank/DDBJ databases">
        <title>Marinilabilia rubrum sp. nov., isolated from saltern sediment.</title>
        <authorList>
            <person name="Zhang R."/>
        </authorList>
    </citation>
    <scope>NUCLEOTIDE SEQUENCE [LARGE SCALE GENOMIC DNA]</scope>
    <source>
        <strain evidence="1 2">WTE16</strain>
    </source>
</reference>
<name>A0A2U2BE50_9BACT</name>
<dbReference type="AlphaFoldDB" id="A0A2U2BE50"/>
<proteinExistence type="predicted"/>
<sequence length="60" mass="7013">MATPFSVWGPRILQIIRILVALEVRHLTAFFGEQSGRAERPFLKKALKQLLIRLIREQKK</sequence>
<evidence type="ECO:0000313" key="2">
    <source>
        <dbReference type="Proteomes" id="UP000244956"/>
    </source>
</evidence>
<keyword evidence="2" id="KW-1185">Reference proteome</keyword>
<organism evidence="1 2">
    <name type="scientific">Marinilabilia rubra</name>
    <dbReference type="NCBI Taxonomy" id="2162893"/>
    <lineage>
        <taxon>Bacteria</taxon>
        <taxon>Pseudomonadati</taxon>
        <taxon>Bacteroidota</taxon>
        <taxon>Bacteroidia</taxon>
        <taxon>Marinilabiliales</taxon>
        <taxon>Marinilabiliaceae</taxon>
        <taxon>Marinilabilia</taxon>
    </lineage>
</organism>
<protein>
    <submittedName>
        <fullName evidence="1">Uncharacterized protein</fullName>
    </submittedName>
</protein>
<gene>
    <name evidence="1" type="ORF">DDZ16_02245</name>
</gene>
<accession>A0A2U2BE50</accession>
<dbReference type="RefSeq" id="WP_109262778.1">
    <property type="nucleotide sequence ID" value="NZ_QEWP01000001.1"/>
</dbReference>
<comment type="caution">
    <text evidence="1">The sequence shown here is derived from an EMBL/GenBank/DDBJ whole genome shotgun (WGS) entry which is preliminary data.</text>
</comment>
<dbReference type="EMBL" id="QEWP01000001">
    <property type="protein sequence ID" value="PWE01328.1"/>
    <property type="molecule type" value="Genomic_DNA"/>
</dbReference>
<dbReference type="Proteomes" id="UP000244956">
    <property type="component" value="Unassembled WGS sequence"/>
</dbReference>